<keyword evidence="1" id="KW-0812">Transmembrane</keyword>
<sequence length="66" mass="7029">MIVLTLREPELVSVPRLRMGFVCACVIGTALTLLATADVPNLDQGRWVVLAVRVGIGEAGMATHAR</sequence>
<dbReference type="AlphaFoldDB" id="A0A918FT22"/>
<comment type="caution">
    <text evidence="2">The sequence shown here is derived from an EMBL/GenBank/DDBJ whole genome shotgun (WGS) entry which is preliminary data.</text>
</comment>
<dbReference type="RefSeq" id="WP_190148192.1">
    <property type="nucleotide sequence ID" value="NZ_BMTL01000004.1"/>
</dbReference>
<keyword evidence="1" id="KW-0472">Membrane</keyword>
<reference evidence="2" key="2">
    <citation type="submission" date="2020-09" db="EMBL/GenBank/DDBJ databases">
        <authorList>
            <person name="Sun Q."/>
            <person name="Ohkuma M."/>
        </authorList>
    </citation>
    <scope>NUCLEOTIDE SEQUENCE</scope>
    <source>
        <strain evidence="2">JCM 4386</strain>
    </source>
</reference>
<evidence type="ECO:0000256" key="1">
    <source>
        <dbReference type="SAM" id="Phobius"/>
    </source>
</evidence>
<organism evidence="2 3">
    <name type="scientific">Streptomyces humidus</name>
    <dbReference type="NCBI Taxonomy" id="52259"/>
    <lineage>
        <taxon>Bacteria</taxon>
        <taxon>Bacillati</taxon>
        <taxon>Actinomycetota</taxon>
        <taxon>Actinomycetes</taxon>
        <taxon>Kitasatosporales</taxon>
        <taxon>Streptomycetaceae</taxon>
        <taxon>Streptomyces</taxon>
    </lineage>
</organism>
<evidence type="ECO:0000313" key="3">
    <source>
        <dbReference type="Proteomes" id="UP000606194"/>
    </source>
</evidence>
<accession>A0A918FT22</accession>
<keyword evidence="1" id="KW-1133">Transmembrane helix</keyword>
<feature type="transmembrane region" description="Helical" evidence="1">
    <location>
        <begin position="17"/>
        <end position="37"/>
    </location>
</feature>
<evidence type="ECO:0000313" key="2">
    <source>
        <dbReference type="EMBL" id="GGR74663.1"/>
    </source>
</evidence>
<gene>
    <name evidence="2" type="ORF">GCM10010269_12180</name>
</gene>
<name>A0A918FT22_9ACTN</name>
<dbReference type="EMBL" id="BMTL01000004">
    <property type="protein sequence ID" value="GGR74663.1"/>
    <property type="molecule type" value="Genomic_DNA"/>
</dbReference>
<dbReference type="Proteomes" id="UP000606194">
    <property type="component" value="Unassembled WGS sequence"/>
</dbReference>
<reference evidence="2" key="1">
    <citation type="journal article" date="2014" name="Int. J. Syst. Evol. Microbiol.">
        <title>Complete genome sequence of Corynebacterium casei LMG S-19264T (=DSM 44701T), isolated from a smear-ripened cheese.</title>
        <authorList>
            <consortium name="US DOE Joint Genome Institute (JGI-PGF)"/>
            <person name="Walter F."/>
            <person name="Albersmeier A."/>
            <person name="Kalinowski J."/>
            <person name="Ruckert C."/>
        </authorList>
    </citation>
    <scope>NUCLEOTIDE SEQUENCE</scope>
    <source>
        <strain evidence="2">JCM 4386</strain>
    </source>
</reference>
<keyword evidence="3" id="KW-1185">Reference proteome</keyword>
<protein>
    <submittedName>
        <fullName evidence="2">Uncharacterized protein</fullName>
    </submittedName>
</protein>
<proteinExistence type="predicted"/>